<dbReference type="EMBL" id="BDIP01003816">
    <property type="protein sequence ID" value="GIQ88154.1"/>
    <property type="molecule type" value="Genomic_DNA"/>
</dbReference>
<evidence type="ECO:0000256" key="1">
    <source>
        <dbReference type="ARBA" id="ARBA00022679"/>
    </source>
</evidence>
<gene>
    <name evidence="7" type="ORF">KIPB_010338</name>
</gene>
<dbReference type="GO" id="GO:0016746">
    <property type="term" value="F:acyltransferase activity"/>
    <property type="evidence" value="ECO:0007669"/>
    <property type="project" value="UniProtKB-KW"/>
</dbReference>
<dbReference type="PANTHER" id="PTHR23063:SF52">
    <property type="entry name" value="LYSOPHOSPHATIDYLCHOLINE ACYLTRANSFERASE"/>
    <property type="match status" value="1"/>
</dbReference>
<evidence type="ECO:0000256" key="5">
    <source>
        <dbReference type="ARBA" id="ARBA00023136"/>
    </source>
</evidence>
<keyword evidence="8" id="KW-1185">Reference proteome</keyword>
<comment type="caution">
    <text evidence="7">The sequence shown here is derived from an EMBL/GenBank/DDBJ whole genome shotgun (WGS) entry which is preliminary data.</text>
</comment>
<protein>
    <submittedName>
        <fullName evidence="7">Uncharacterized protein</fullName>
    </submittedName>
</protein>
<dbReference type="GO" id="GO:0006629">
    <property type="term" value="P:lipid metabolic process"/>
    <property type="evidence" value="ECO:0007669"/>
    <property type="project" value="UniProtKB-KW"/>
</dbReference>
<keyword evidence="2" id="KW-0812">Transmembrane</keyword>
<evidence type="ECO:0000256" key="4">
    <source>
        <dbReference type="ARBA" id="ARBA00023098"/>
    </source>
</evidence>
<dbReference type="Proteomes" id="UP000265618">
    <property type="component" value="Unassembled WGS sequence"/>
</dbReference>
<reference evidence="7 8" key="1">
    <citation type="journal article" date="2018" name="PLoS ONE">
        <title>The draft genome of Kipferlia bialata reveals reductive genome evolution in fornicate parasites.</title>
        <authorList>
            <person name="Tanifuji G."/>
            <person name="Takabayashi S."/>
            <person name="Kume K."/>
            <person name="Takagi M."/>
            <person name="Nakayama T."/>
            <person name="Kamikawa R."/>
            <person name="Inagaki Y."/>
            <person name="Hashimoto T."/>
        </authorList>
    </citation>
    <scope>NUCLEOTIDE SEQUENCE [LARGE SCALE GENOMIC DNA]</scope>
    <source>
        <strain evidence="7">NY0173</strain>
    </source>
</reference>
<evidence type="ECO:0000313" key="8">
    <source>
        <dbReference type="Proteomes" id="UP000265618"/>
    </source>
</evidence>
<evidence type="ECO:0000313" key="7">
    <source>
        <dbReference type="EMBL" id="GIQ88154.1"/>
    </source>
</evidence>
<keyword evidence="4" id="KW-0443">Lipid metabolism</keyword>
<organism evidence="7 8">
    <name type="scientific">Kipferlia bialata</name>
    <dbReference type="NCBI Taxonomy" id="797122"/>
    <lineage>
        <taxon>Eukaryota</taxon>
        <taxon>Metamonada</taxon>
        <taxon>Carpediemonas-like organisms</taxon>
        <taxon>Kipferlia</taxon>
    </lineage>
</organism>
<name>A0A9K3GLI7_9EUKA</name>
<accession>A0A9K3GLI7</accession>
<sequence length="156" mass="17467">MHLYPNKGTTTNQTAVLPFKTGAFRAGVPCQPVVLRYSWAFTDQSDASRDTLMTGIRLMRELYNLVEIEWLPMYHPSQAEIDDPTLYAENVRTLIAARMGVDKVPFTFTDKQVFCGKKPLTAACNEWIEAFGEKSLRGTSPATHSMEADVTQTAMV</sequence>
<dbReference type="AlphaFoldDB" id="A0A9K3GLI7"/>
<proteinExistence type="predicted"/>
<keyword evidence="3" id="KW-1133">Transmembrane helix</keyword>
<evidence type="ECO:0000256" key="2">
    <source>
        <dbReference type="ARBA" id="ARBA00022692"/>
    </source>
</evidence>
<evidence type="ECO:0000256" key="6">
    <source>
        <dbReference type="ARBA" id="ARBA00023315"/>
    </source>
</evidence>
<dbReference type="PANTHER" id="PTHR23063">
    <property type="entry name" value="PHOSPHOLIPID ACYLTRANSFERASE"/>
    <property type="match status" value="1"/>
</dbReference>
<dbReference type="OrthoDB" id="272512at2759"/>
<keyword evidence="1" id="KW-0808">Transferase</keyword>
<evidence type="ECO:0000256" key="3">
    <source>
        <dbReference type="ARBA" id="ARBA00022989"/>
    </source>
</evidence>
<keyword evidence="5" id="KW-0472">Membrane</keyword>
<keyword evidence="6" id="KW-0012">Acyltransferase</keyword>